<dbReference type="OMA" id="QAWQGIF"/>
<evidence type="ECO:0000256" key="1">
    <source>
        <dbReference type="ARBA" id="ARBA00010609"/>
    </source>
</evidence>
<comment type="similarity">
    <text evidence="1">Belongs to the multicopper oxidase family.</text>
</comment>
<dbReference type="SUPFAM" id="SSF49503">
    <property type="entry name" value="Cupredoxins"/>
    <property type="match status" value="3"/>
</dbReference>
<keyword evidence="4" id="KW-0186">Copper</keyword>
<keyword evidence="5" id="KW-0732">Signal</keyword>
<feature type="chain" id="PRO_5004579789" description="Laccase" evidence="5">
    <location>
        <begin position="25"/>
        <end position="658"/>
    </location>
</feature>
<accession>T1JM48</accession>
<sequence length="658" mass="74558">MMQIHKNLPFIITFLILHEDKLHASETLCQRSCEEGSPPRICYYVFELELYYTMSKACFNCPFNQSDCSLPHCVAANGVEKAVVVVNRQLPGPSIQVCEGDTIIVDLKNLLSDASTSIHWHGLHQKNTPYMDGVSMVTQCPIPSSTTFRYSFDAVNPGTHFWHSHSGLQNVDGAHGTLIVRQSSKREPHFNLYDEDLPEHVIIITDWLNTFSATKFAAHHHSDGNNKAESFLINGKGRYRAFLDDDDGKVFTPVETFHVKYGKNYRFRVVGNGFLNCPFELSIDDHSIKVIASDGSPIKPVDVESIVIYSGERFDFILKANQKVKNYWMRIRGLLDCGANFTSAYQMAVIKYDGAKEKVLNEAGDYKNMKRTGKQLNSLNTPSNNTTISVADLTALKSEDWPLDAQPSHQFHLAFDFNAIDNPHFHDPRYYSFFDPRLKANERLYTPQINGITFKMPSSPLLTQIGTYDFCNETTVQRNCSNQFCSCVYVYEIPLYSLVELILVDNGYTFDANHPFHLHGHAFRVVAMDKVADSISLETVKQMDADGKIRRKLSHAPIKDSITVPDGGYVVVRFVADNPGFWLLHCHISFHMELGMAVVFKVGTRREFAPIPEDFPKCGDWTPKLSLESNVANEIALKQSLIYAMSLLILLHIFYYHS</sequence>
<evidence type="ECO:0000256" key="5">
    <source>
        <dbReference type="SAM" id="SignalP"/>
    </source>
</evidence>
<name>T1JM48_STRMM</name>
<evidence type="ECO:0000256" key="2">
    <source>
        <dbReference type="ARBA" id="ARBA00022723"/>
    </source>
</evidence>
<feature type="signal peptide" evidence="5">
    <location>
        <begin position="1"/>
        <end position="24"/>
    </location>
</feature>
<evidence type="ECO:0008006" key="11">
    <source>
        <dbReference type="Google" id="ProtNLM"/>
    </source>
</evidence>
<dbReference type="InterPro" id="IPR002355">
    <property type="entry name" value="Cu_oxidase_Cu_BS"/>
</dbReference>
<evidence type="ECO:0000313" key="9">
    <source>
        <dbReference type="EnsemblMetazoa" id="SMAR014928-PA"/>
    </source>
</evidence>
<dbReference type="CDD" id="cd13858">
    <property type="entry name" value="CuRO_1_tcLCC2_insect_like"/>
    <property type="match status" value="1"/>
</dbReference>
<evidence type="ECO:0000259" key="8">
    <source>
        <dbReference type="Pfam" id="PF07732"/>
    </source>
</evidence>
<dbReference type="Pfam" id="PF07732">
    <property type="entry name" value="Cu-oxidase_3"/>
    <property type="match status" value="1"/>
</dbReference>
<dbReference type="eggNOG" id="KOG1263">
    <property type="taxonomic scope" value="Eukaryota"/>
</dbReference>
<dbReference type="GO" id="GO:0016491">
    <property type="term" value="F:oxidoreductase activity"/>
    <property type="evidence" value="ECO:0007669"/>
    <property type="project" value="UniProtKB-KW"/>
</dbReference>
<dbReference type="EMBL" id="JH431603">
    <property type="status" value="NOT_ANNOTATED_CDS"/>
    <property type="molecule type" value="Genomic_DNA"/>
</dbReference>
<dbReference type="InterPro" id="IPR011707">
    <property type="entry name" value="Cu-oxidase-like_N"/>
</dbReference>
<dbReference type="GO" id="GO:0006826">
    <property type="term" value="P:iron ion transport"/>
    <property type="evidence" value="ECO:0007669"/>
    <property type="project" value="TreeGrafter"/>
</dbReference>
<feature type="domain" description="Plastocyanin-like" evidence="6">
    <location>
        <begin position="200"/>
        <end position="355"/>
    </location>
</feature>
<dbReference type="PROSITE" id="PS00080">
    <property type="entry name" value="MULTICOPPER_OXIDASE2"/>
    <property type="match status" value="1"/>
</dbReference>
<dbReference type="Gene3D" id="2.60.40.420">
    <property type="entry name" value="Cupredoxins - blue copper proteins"/>
    <property type="match status" value="3"/>
</dbReference>
<dbReference type="InterPro" id="IPR008972">
    <property type="entry name" value="Cupredoxin"/>
</dbReference>
<feature type="domain" description="Plastocyanin-like" evidence="7">
    <location>
        <begin position="457"/>
        <end position="603"/>
    </location>
</feature>
<dbReference type="Pfam" id="PF07731">
    <property type="entry name" value="Cu-oxidase_2"/>
    <property type="match status" value="1"/>
</dbReference>
<dbReference type="FunFam" id="2.60.40.420:FF:000045">
    <property type="entry name" value="Laccase 2"/>
    <property type="match status" value="1"/>
</dbReference>
<dbReference type="PANTHER" id="PTHR11709:SF394">
    <property type="entry name" value="FI03373P-RELATED"/>
    <property type="match status" value="1"/>
</dbReference>
<evidence type="ECO:0000256" key="4">
    <source>
        <dbReference type="ARBA" id="ARBA00023008"/>
    </source>
</evidence>
<keyword evidence="10" id="KW-1185">Reference proteome</keyword>
<dbReference type="Pfam" id="PF00394">
    <property type="entry name" value="Cu-oxidase"/>
    <property type="match status" value="1"/>
</dbReference>
<proteinExistence type="inferred from homology"/>
<feature type="domain" description="Plastocyanin-like" evidence="8">
    <location>
        <begin position="75"/>
        <end position="183"/>
    </location>
</feature>
<dbReference type="InterPro" id="IPR011706">
    <property type="entry name" value="Cu-oxidase_C"/>
</dbReference>
<dbReference type="AlphaFoldDB" id="T1JM48"/>
<dbReference type="CDD" id="cd13884">
    <property type="entry name" value="CuRO_2_tcLCC_insect_like"/>
    <property type="match status" value="1"/>
</dbReference>
<dbReference type="HOGENOM" id="CLU_006504_8_1_1"/>
<evidence type="ECO:0000256" key="3">
    <source>
        <dbReference type="ARBA" id="ARBA00023002"/>
    </source>
</evidence>
<organism evidence="9 10">
    <name type="scientific">Strigamia maritima</name>
    <name type="common">European centipede</name>
    <name type="synonym">Geophilus maritimus</name>
    <dbReference type="NCBI Taxonomy" id="126957"/>
    <lineage>
        <taxon>Eukaryota</taxon>
        <taxon>Metazoa</taxon>
        <taxon>Ecdysozoa</taxon>
        <taxon>Arthropoda</taxon>
        <taxon>Myriapoda</taxon>
        <taxon>Chilopoda</taxon>
        <taxon>Pleurostigmophora</taxon>
        <taxon>Geophilomorpha</taxon>
        <taxon>Linotaeniidae</taxon>
        <taxon>Strigamia</taxon>
    </lineage>
</organism>
<dbReference type="GO" id="GO:0005507">
    <property type="term" value="F:copper ion binding"/>
    <property type="evidence" value="ECO:0007669"/>
    <property type="project" value="InterPro"/>
</dbReference>
<reference evidence="9" key="2">
    <citation type="submission" date="2015-02" db="UniProtKB">
        <authorList>
            <consortium name="EnsemblMetazoa"/>
        </authorList>
    </citation>
    <scope>IDENTIFICATION</scope>
</reference>
<reference evidence="10" key="1">
    <citation type="submission" date="2011-05" db="EMBL/GenBank/DDBJ databases">
        <authorList>
            <person name="Richards S.R."/>
            <person name="Qu J."/>
            <person name="Jiang H."/>
            <person name="Jhangiani S.N."/>
            <person name="Agravi P."/>
            <person name="Goodspeed R."/>
            <person name="Gross S."/>
            <person name="Mandapat C."/>
            <person name="Jackson L."/>
            <person name="Mathew T."/>
            <person name="Pu L."/>
            <person name="Thornton R."/>
            <person name="Saada N."/>
            <person name="Wilczek-Boney K.B."/>
            <person name="Lee S."/>
            <person name="Kovar C."/>
            <person name="Wu Y."/>
            <person name="Scherer S.E."/>
            <person name="Worley K.C."/>
            <person name="Muzny D.M."/>
            <person name="Gibbs R."/>
        </authorList>
    </citation>
    <scope>NUCLEOTIDE SEQUENCE</scope>
    <source>
        <strain evidence="10">Brora</strain>
    </source>
</reference>
<evidence type="ECO:0000259" key="6">
    <source>
        <dbReference type="Pfam" id="PF00394"/>
    </source>
</evidence>
<dbReference type="FunFam" id="2.60.40.420:FF:000031">
    <property type="entry name" value="Laccase-2 isoform A"/>
    <property type="match status" value="1"/>
</dbReference>
<protein>
    <recommendedName>
        <fullName evidence="11">Laccase</fullName>
    </recommendedName>
</protein>
<keyword evidence="2" id="KW-0479">Metal-binding</keyword>
<dbReference type="PhylomeDB" id="T1JM48"/>
<keyword evidence="3" id="KW-0560">Oxidoreductase</keyword>
<dbReference type="GO" id="GO:0005886">
    <property type="term" value="C:plasma membrane"/>
    <property type="evidence" value="ECO:0007669"/>
    <property type="project" value="TreeGrafter"/>
</dbReference>
<dbReference type="CDD" id="cd13905">
    <property type="entry name" value="CuRO_3_tcLLC2_insect_like"/>
    <property type="match status" value="1"/>
</dbReference>
<dbReference type="InterPro" id="IPR045087">
    <property type="entry name" value="Cu-oxidase_fam"/>
</dbReference>
<dbReference type="Proteomes" id="UP000014500">
    <property type="component" value="Unassembled WGS sequence"/>
</dbReference>
<evidence type="ECO:0000259" key="7">
    <source>
        <dbReference type="Pfam" id="PF07731"/>
    </source>
</evidence>
<evidence type="ECO:0000313" key="10">
    <source>
        <dbReference type="Proteomes" id="UP000014500"/>
    </source>
</evidence>
<dbReference type="STRING" id="126957.T1JM48"/>
<dbReference type="PANTHER" id="PTHR11709">
    <property type="entry name" value="MULTI-COPPER OXIDASE"/>
    <property type="match status" value="1"/>
</dbReference>
<dbReference type="EnsemblMetazoa" id="SMAR014928-RA">
    <property type="protein sequence ID" value="SMAR014928-PA"/>
    <property type="gene ID" value="SMAR014928"/>
</dbReference>
<dbReference type="InterPro" id="IPR001117">
    <property type="entry name" value="Cu-oxidase_2nd"/>
</dbReference>